<dbReference type="GeneID" id="104605873"/>
<dbReference type="OrthoDB" id="1912561at2759"/>
<evidence type="ECO:0000256" key="1">
    <source>
        <dbReference type="SAM" id="MobiDB-lite"/>
    </source>
</evidence>
<dbReference type="RefSeq" id="XP_010269112.1">
    <property type="nucleotide sequence ID" value="XM_010270810.1"/>
</dbReference>
<dbReference type="InParanoid" id="A0A1U8ARX1"/>
<dbReference type="AlphaFoldDB" id="A0A1U8ARX1"/>
<organism evidence="2 3">
    <name type="scientific">Nelumbo nucifera</name>
    <name type="common">Sacred lotus</name>
    <dbReference type="NCBI Taxonomy" id="4432"/>
    <lineage>
        <taxon>Eukaryota</taxon>
        <taxon>Viridiplantae</taxon>
        <taxon>Streptophyta</taxon>
        <taxon>Embryophyta</taxon>
        <taxon>Tracheophyta</taxon>
        <taxon>Spermatophyta</taxon>
        <taxon>Magnoliopsida</taxon>
        <taxon>Proteales</taxon>
        <taxon>Nelumbonaceae</taxon>
        <taxon>Nelumbo</taxon>
    </lineage>
</organism>
<keyword evidence="2" id="KW-1185">Reference proteome</keyword>
<dbReference type="eggNOG" id="KOG0017">
    <property type="taxonomic scope" value="Eukaryota"/>
</dbReference>
<accession>A0A1U8ARX1</accession>
<dbReference type="Proteomes" id="UP000189703">
    <property type="component" value="Unplaced"/>
</dbReference>
<gene>
    <name evidence="3" type="primary">LOC104605873</name>
</gene>
<feature type="region of interest" description="Disordered" evidence="1">
    <location>
        <begin position="162"/>
        <end position="198"/>
    </location>
</feature>
<proteinExistence type="predicted"/>
<dbReference type="Pfam" id="PF14223">
    <property type="entry name" value="Retrotran_gag_2"/>
    <property type="match status" value="1"/>
</dbReference>
<evidence type="ECO:0000313" key="2">
    <source>
        <dbReference type="Proteomes" id="UP000189703"/>
    </source>
</evidence>
<name>A0A1U8ARX1_NELNU</name>
<dbReference type="OMA" id="HEIRLEH"/>
<sequence>MNPEYANWEIQDQLLMNWLQASLTKSVFVQVIGCSTSKEAWQTPDRLYSSKSLVRIMQLHFELRTIKKGTLTMVEYLRKIKGIVDNLVVTGQPLSQVDYVLPILSGLGPEYESFVTSIITTCPDQVSSGDVQGMLFNHEIRLEHLKSSLDISPFSTNVATRNKQTVSDYQQNTSKSRGNRMYNNNNNNNSKNKTYHPC</sequence>
<evidence type="ECO:0000313" key="3">
    <source>
        <dbReference type="RefSeq" id="XP_010269112.1"/>
    </source>
</evidence>
<dbReference type="PANTHER" id="PTHR47481:SF22">
    <property type="entry name" value="RETROTRANSPOSON GAG DOMAIN-CONTAINING PROTEIN"/>
    <property type="match status" value="1"/>
</dbReference>
<protein>
    <submittedName>
        <fullName evidence="3">Uncharacterized protein LOC104605873</fullName>
    </submittedName>
</protein>
<feature type="compositionally biased region" description="Polar residues" evidence="1">
    <location>
        <begin position="162"/>
        <end position="176"/>
    </location>
</feature>
<dbReference type="PANTHER" id="PTHR47481">
    <property type="match status" value="1"/>
</dbReference>
<dbReference type="KEGG" id="nnu:104605873"/>
<reference evidence="3" key="1">
    <citation type="submission" date="2025-08" db="UniProtKB">
        <authorList>
            <consortium name="RefSeq"/>
        </authorList>
    </citation>
    <scope>IDENTIFICATION</scope>
</reference>